<dbReference type="Gene3D" id="3.40.30.10">
    <property type="entry name" value="Glutaredoxin"/>
    <property type="match status" value="1"/>
</dbReference>
<dbReference type="VEuPathDB" id="MicrosporidiaDB:NCER_101985"/>
<keyword evidence="1" id="KW-0732">Signal</keyword>
<dbReference type="RefSeq" id="XP_024331937.1">
    <property type="nucleotide sequence ID" value="XM_024476077.1"/>
</dbReference>
<sequence>MFVFLFLIELSCQLILEDCGSMQPGLVLTVYYKPTCLSYQKYEPVVTDLANSVAAKGVPITIQKVNCDICDCNSMNVFEAPTTILRDNGAEVARQRGFMNCKTINSFLSKNLCNVNSELIPKNQNNTNVYGWRTYNIEQPLPAIPEIPTNVIPICELPKCQSACSLALTSGTCN</sequence>
<accession>A0A0F9WHW5</accession>
<comment type="caution">
    <text evidence="3">The sequence shown here is derived from an EMBL/GenBank/DDBJ whole genome shotgun (WGS) entry which is preliminary data.</text>
</comment>
<reference evidence="3 4" key="1">
    <citation type="journal article" date="2015" name="Environ. Microbiol.">
        <title>Genome analyses suggest the presence of polyploidy and recent human-driven expansions in eight global populations of the honeybee pathogen Nosema ceranae.</title>
        <authorList>
            <person name="Pelin A."/>
            <person name="Selman M."/>
            <person name="Aris-Brosou S."/>
            <person name="Farinelli L."/>
            <person name="Corradi N."/>
        </authorList>
    </citation>
    <scope>NUCLEOTIDE SEQUENCE [LARGE SCALE GENOMIC DNA]</scope>
    <source>
        <strain evidence="3 4">PA08 1199</strain>
    </source>
</reference>
<evidence type="ECO:0000256" key="1">
    <source>
        <dbReference type="SAM" id="SignalP"/>
    </source>
</evidence>
<dbReference type="Proteomes" id="UP000034350">
    <property type="component" value="Unassembled WGS sequence"/>
</dbReference>
<keyword evidence="3" id="KW-0413">Isomerase</keyword>
<dbReference type="AlphaFoldDB" id="A0A0F9WHW5"/>
<proteinExistence type="predicted"/>
<dbReference type="InterPro" id="IPR013766">
    <property type="entry name" value="Thioredoxin_domain"/>
</dbReference>
<evidence type="ECO:0000259" key="2">
    <source>
        <dbReference type="Pfam" id="PF00085"/>
    </source>
</evidence>
<dbReference type="VEuPathDB" id="MicrosporidiaDB:AAJ76_6000114951"/>
<evidence type="ECO:0000313" key="3">
    <source>
        <dbReference type="EMBL" id="KKO76195.1"/>
    </source>
</evidence>
<keyword evidence="4" id="KW-1185">Reference proteome</keyword>
<organism evidence="3 4">
    <name type="scientific">Vairimorpha ceranae</name>
    <dbReference type="NCBI Taxonomy" id="40302"/>
    <lineage>
        <taxon>Eukaryota</taxon>
        <taxon>Fungi</taxon>
        <taxon>Fungi incertae sedis</taxon>
        <taxon>Microsporidia</taxon>
        <taxon>Nosematidae</taxon>
        <taxon>Vairimorpha</taxon>
    </lineage>
</organism>
<gene>
    <name evidence="3" type="ORF">AAJ76_6000114951</name>
</gene>
<dbReference type="EMBL" id="JPQZ01000006">
    <property type="protein sequence ID" value="KKO76195.1"/>
    <property type="molecule type" value="Genomic_DNA"/>
</dbReference>
<protein>
    <submittedName>
        <fullName evidence="3">Protein disulfide isomerase</fullName>
    </submittedName>
</protein>
<name>A0A0F9WHW5_9MICR</name>
<feature type="domain" description="Thioredoxin" evidence="2">
    <location>
        <begin position="26"/>
        <end position="109"/>
    </location>
</feature>
<evidence type="ECO:0000313" key="4">
    <source>
        <dbReference type="Proteomes" id="UP000034350"/>
    </source>
</evidence>
<dbReference type="Pfam" id="PF00085">
    <property type="entry name" value="Thioredoxin"/>
    <property type="match status" value="1"/>
</dbReference>
<feature type="chain" id="PRO_5002529601" evidence="1">
    <location>
        <begin position="22"/>
        <end position="174"/>
    </location>
</feature>
<dbReference type="SUPFAM" id="SSF52833">
    <property type="entry name" value="Thioredoxin-like"/>
    <property type="match status" value="1"/>
</dbReference>
<dbReference type="InterPro" id="IPR036249">
    <property type="entry name" value="Thioredoxin-like_sf"/>
</dbReference>
<dbReference type="CDD" id="cd02947">
    <property type="entry name" value="TRX_family"/>
    <property type="match status" value="1"/>
</dbReference>
<dbReference type="GO" id="GO:0016853">
    <property type="term" value="F:isomerase activity"/>
    <property type="evidence" value="ECO:0007669"/>
    <property type="project" value="UniProtKB-KW"/>
</dbReference>
<dbReference type="GeneID" id="36321026"/>
<feature type="signal peptide" evidence="1">
    <location>
        <begin position="1"/>
        <end position="21"/>
    </location>
</feature>
<dbReference type="VEuPathDB" id="MicrosporidiaDB:G9O61_00g017670"/>